<evidence type="ECO:0000256" key="3">
    <source>
        <dbReference type="PROSITE-ProRule" id="PRU00781"/>
    </source>
</evidence>
<reference evidence="5" key="2">
    <citation type="submission" date="2021-12" db="EMBL/GenBank/DDBJ databases">
        <title>Resequencing data analysis of finger millet.</title>
        <authorList>
            <person name="Hatakeyama M."/>
            <person name="Aluri S."/>
            <person name="Balachadran M.T."/>
            <person name="Sivarajan S.R."/>
            <person name="Poveda L."/>
            <person name="Shimizu-Inatsugi R."/>
            <person name="Schlapbach R."/>
            <person name="Sreeman S.M."/>
            <person name="Shimizu K.K."/>
        </authorList>
    </citation>
    <scope>NUCLEOTIDE SEQUENCE</scope>
</reference>
<comment type="caution">
    <text evidence="5">The sequence shown here is derived from an EMBL/GenBank/DDBJ whole genome shotgun (WGS) entry which is preliminary data.</text>
</comment>
<dbReference type="SMART" id="SM00330">
    <property type="entry name" value="PIPKc"/>
    <property type="match status" value="1"/>
</dbReference>
<dbReference type="InterPro" id="IPR027483">
    <property type="entry name" value="PInositol-4-P-4/5-kinase_C_sf"/>
</dbReference>
<dbReference type="EMBL" id="BQKI01000081">
    <property type="protein sequence ID" value="GJN29095.1"/>
    <property type="molecule type" value="Genomic_DNA"/>
</dbReference>
<dbReference type="PANTHER" id="PTHR45748">
    <property type="entry name" value="1-PHOSPHATIDYLINOSITOL 3-PHOSPHATE 5-KINASE-RELATED"/>
    <property type="match status" value="1"/>
</dbReference>
<evidence type="ECO:0000313" key="6">
    <source>
        <dbReference type="Proteomes" id="UP001054889"/>
    </source>
</evidence>
<dbReference type="FunFam" id="3.30.800.10:FF:000010">
    <property type="entry name" value="Putative 1-phosphatidylinositol-3-phosphate 5-kinase FAB1C"/>
    <property type="match status" value="1"/>
</dbReference>
<dbReference type="InterPro" id="IPR027484">
    <property type="entry name" value="PInositol-4-P-5-kinase_N"/>
</dbReference>
<dbReference type="PANTHER" id="PTHR45748:SF1">
    <property type="entry name" value="1-PHOSPHATIDYLINOSITOL-3-PHOSPHATE 5-KINASE"/>
    <property type="match status" value="1"/>
</dbReference>
<proteinExistence type="predicted"/>
<dbReference type="FunFam" id="3.30.810.10:FF:000001">
    <property type="entry name" value="1-phosphatidylinositol 3-phosphate 5-kinase FAB1"/>
    <property type="match status" value="1"/>
</dbReference>
<dbReference type="GO" id="GO:0046854">
    <property type="term" value="P:phosphatidylinositol phosphate biosynthetic process"/>
    <property type="evidence" value="ECO:0007669"/>
    <property type="project" value="TreeGrafter"/>
</dbReference>
<reference evidence="5" key="1">
    <citation type="journal article" date="2018" name="DNA Res.">
        <title>Multiple hybrid de novo genome assembly of finger millet, an orphan allotetraploid crop.</title>
        <authorList>
            <person name="Hatakeyama M."/>
            <person name="Aluri S."/>
            <person name="Balachadran M.T."/>
            <person name="Sivarajan S.R."/>
            <person name="Patrignani A."/>
            <person name="Gruter S."/>
            <person name="Poveda L."/>
            <person name="Shimizu-Inatsugi R."/>
            <person name="Baeten J."/>
            <person name="Francoijs K.J."/>
            <person name="Nataraja K.N."/>
            <person name="Reddy Y.A.N."/>
            <person name="Phadnis S."/>
            <person name="Ravikumar R.L."/>
            <person name="Schlapbach R."/>
            <person name="Sreeman S.M."/>
            <person name="Shimizu K.K."/>
        </authorList>
    </citation>
    <scope>NUCLEOTIDE SEQUENCE</scope>
</reference>
<evidence type="ECO:0000313" key="5">
    <source>
        <dbReference type="EMBL" id="GJN29095.1"/>
    </source>
</evidence>
<gene>
    <name evidence="5" type="primary">gb17288</name>
    <name evidence="5" type="ORF">PR202_gb17288</name>
</gene>
<sequence>MHDHNEYFPTSDNPQSILVSLSIACPLRGIVCKQSQLFRIKFYGTFDKPLGRYFHEDLFVQTSCCESCKEPAESHVRCYTHQQGSLTISVKTLASIKLPGERDEKIWMWHRCLRLGSMVAVFRYSPVDILSVNLPSSVLDFAYPTTQDWVIKEASDLASKKERLYMEIIDKLDYIEKIVQDQNVSMTSGLYKHIVDLKDLVKIEWKKYDLLSGFSNTGDLQALETIIDVLELNRLRQEVVLDVHIWDRRLYMMHSLTKENCHIVPTDAHCSEKLTGSFTEELKDEVSSKHGDIESSLEQGQSSTLVLAMDSGKPSSTKDQENMSAPHLVLKTDTIHDIKGEGVLGDELDSHKTLQKSQSSASNLSERIDLAWTGSGQIAYDPSQCGMEALSATPTSLKDDPAYQKVIAPIRIKSFDSAVSSRNRLVPVDDPNASIRRSYSQRPPKSIERIGRAQSPTFTNKLSLSGMLNWEGRLVLPHSTSDVVVPIYDDEPSSMIAHAMTVPEYHNFLLRRLDQHTESSILNCAAYNSTAKCSDGSLQSYGSDQPMTGNGSKDIHLTVSFEDENSYSVDKAKFSVTCYFAKQFDAIRRKCCPNELDYIRSLSRCKRWSAQGGKSNVYFAKTLDDRFVIKQVTRTELDSFDDYAAEYFKYLTESVSSGSPTCLTKILGLYQVIAKNLRDGKELKIDVMVMENLFFKRKVSRIYDLKGSLRSRYNPDTSGNNKVLLDLNLLETLHTKPIFLGSKAKRRLERAVWNDTSFLASVDVMDYSLLVGIDEERKELVMGIIDYLRQYTWDKQLETWVKASGFLGGSKDVLPTIISPDQYKKRFRKAMSKYFLTLPDQWSP</sequence>
<protein>
    <recommendedName>
        <fullName evidence="4">PIPK domain-containing protein</fullName>
    </recommendedName>
</protein>
<dbReference type="InterPro" id="IPR044769">
    <property type="entry name" value="PIKfyve_PIPKc"/>
</dbReference>
<dbReference type="Gene3D" id="3.30.800.10">
    <property type="entry name" value="Phosphatidylinositol Phosphate Kinase II Beta"/>
    <property type="match status" value="1"/>
</dbReference>
<dbReference type="Proteomes" id="UP001054889">
    <property type="component" value="Unassembled WGS sequence"/>
</dbReference>
<dbReference type="AlphaFoldDB" id="A0AAV5F3X0"/>
<evidence type="ECO:0000256" key="1">
    <source>
        <dbReference type="ARBA" id="ARBA00022741"/>
    </source>
</evidence>
<dbReference type="CDD" id="cd17300">
    <property type="entry name" value="PIPKc_PIKfyve"/>
    <property type="match status" value="1"/>
</dbReference>
<dbReference type="Gene3D" id="3.30.810.10">
    <property type="entry name" value="2-Layer Sandwich"/>
    <property type="match status" value="1"/>
</dbReference>
<evidence type="ECO:0000259" key="4">
    <source>
        <dbReference type="PROSITE" id="PS51455"/>
    </source>
</evidence>
<keyword evidence="3" id="KW-0418">Kinase</keyword>
<dbReference type="SUPFAM" id="SSF56104">
    <property type="entry name" value="SAICAR synthase-like"/>
    <property type="match status" value="1"/>
</dbReference>
<accession>A0AAV5F3X0</accession>
<keyword evidence="2 3" id="KW-0067">ATP-binding</keyword>
<keyword evidence="6" id="KW-1185">Reference proteome</keyword>
<organism evidence="5 6">
    <name type="scientific">Eleusine coracana subsp. coracana</name>
    <dbReference type="NCBI Taxonomy" id="191504"/>
    <lineage>
        <taxon>Eukaryota</taxon>
        <taxon>Viridiplantae</taxon>
        <taxon>Streptophyta</taxon>
        <taxon>Embryophyta</taxon>
        <taxon>Tracheophyta</taxon>
        <taxon>Spermatophyta</taxon>
        <taxon>Magnoliopsida</taxon>
        <taxon>Liliopsida</taxon>
        <taxon>Poales</taxon>
        <taxon>Poaceae</taxon>
        <taxon>PACMAD clade</taxon>
        <taxon>Chloridoideae</taxon>
        <taxon>Cynodonteae</taxon>
        <taxon>Eleusininae</taxon>
        <taxon>Eleusine</taxon>
    </lineage>
</organism>
<keyword evidence="3" id="KW-0808">Transferase</keyword>
<evidence type="ECO:0000256" key="2">
    <source>
        <dbReference type="ARBA" id="ARBA00022840"/>
    </source>
</evidence>
<dbReference type="Pfam" id="PF01504">
    <property type="entry name" value="PIP5K"/>
    <property type="match status" value="1"/>
</dbReference>
<feature type="domain" description="PIPK" evidence="4">
    <location>
        <begin position="513"/>
        <end position="835"/>
    </location>
</feature>
<dbReference type="PROSITE" id="PS51455">
    <property type="entry name" value="PIPK"/>
    <property type="match status" value="1"/>
</dbReference>
<dbReference type="GO" id="GO:0005524">
    <property type="term" value="F:ATP binding"/>
    <property type="evidence" value="ECO:0007669"/>
    <property type="project" value="UniProtKB-UniRule"/>
</dbReference>
<dbReference type="GO" id="GO:0010008">
    <property type="term" value="C:endosome membrane"/>
    <property type="evidence" value="ECO:0007669"/>
    <property type="project" value="TreeGrafter"/>
</dbReference>
<dbReference type="InterPro" id="IPR002498">
    <property type="entry name" value="PInositol-4-P-4/5-kinase_core"/>
</dbReference>
<name>A0AAV5F3X0_ELECO</name>
<dbReference type="GO" id="GO:0000285">
    <property type="term" value="F:1-phosphatidylinositol-3-phosphate 5-kinase activity"/>
    <property type="evidence" value="ECO:0007669"/>
    <property type="project" value="InterPro"/>
</dbReference>
<keyword evidence="1 3" id="KW-0547">Nucleotide-binding</keyword>